<dbReference type="InterPro" id="IPR053710">
    <property type="entry name" value="Arylamine_NAT_domain_sf"/>
</dbReference>
<evidence type="ECO:0000313" key="3">
    <source>
        <dbReference type="Proteomes" id="UP001165090"/>
    </source>
</evidence>
<dbReference type="InterPro" id="IPR001447">
    <property type="entry name" value="Arylamine_N-AcTrfase"/>
</dbReference>
<dbReference type="PANTHER" id="PTHR11786">
    <property type="entry name" value="N-HYDROXYARYLAMINE O-ACETYLTRANSFERASE"/>
    <property type="match status" value="1"/>
</dbReference>
<name>A0ABQ5S0A6_9CHLO</name>
<dbReference type="Proteomes" id="UP001165090">
    <property type="component" value="Unassembled WGS sequence"/>
</dbReference>
<dbReference type="InterPro" id="IPR038765">
    <property type="entry name" value="Papain-like_cys_pep_sf"/>
</dbReference>
<sequence length="318" mass="35022">MSPSTCFDFNAYLQVIGVSPSQLIHGANPDSLKLIYSNHVRTLPFSSLPIVCGHPVDPDLDVAGIADRMLVKRWGGVCFEHVALLGAALQWLGFDVTYLGGEVWHDGWTAPNSHASILISFRDENRFYCDVGFPLRPLEPLQLSSGKEQLQPDGRCFQLESDPGDSNCWCLQQLEQGDFELRHRFWLQPRDLANFSGPARDLADPSSRFMRGWLLAICRAEGSLVTLATGLWAGSETPEDKAKYVCRKEVMGGASIGNGCGIVQPTQHIKHTTLLARGSSSLRSLVEREFLIKTKQLLACKDFGTEEGKEEDGDGAAN</sequence>
<comment type="caution">
    <text evidence="2">The sequence shown here is derived from an EMBL/GenBank/DDBJ whole genome shotgun (WGS) entry which is preliminary data.</text>
</comment>
<accession>A0ABQ5S0A6</accession>
<dbReference type="PANTHER" id="PTHR11786:SF0">
    <property type="entry name" value="ARYLAMINE N-ACETYLTRANSFERASE 4-RELATED"/>
    <property type="match status" value="1"/>
</dbReference>
<evidence type="ECO:0000256" key="1">
    <source>
        <dbReference type="ARBA" id="ARBA00006547"/>
    </source>
</evidence>
<dbReference type="Gene3D" id="3.30.2140.20">
    <property type="match status" value="1"/>
</dbReference>
<keyword evidence="3" id="KW-1185">Reference proteome</keyword>
<dbReference type="SUPFAM" id="SSF54001">
    <property type="entry name" value="Cysteine proteinases"/>
    <property type="match status" value="1"/>
</dbReference>
<protein>
    <recommendedName>
        <fullName evidence="4">Arylamine N-acetyltransferase</fullName>
    </recommendedName>
</protein>
<gene>
    <name evidence="2" type="ORF">VaNZ11_006247</name>
</gene>
<organism evidence="2 3">
    <name type="scientific">Volvox africanus</name>
    <dbReference type="NCBI Taxonomy" id="51714"/>
    <lineage>
        <taxon>Eukaryota</taxon>
        <taxon>Viridiplantae</taxon>
        <taxon>Chlorophyta</taxon>
        <taxon>core chlorophytes</taxon>
        <taxon>Chlorophyceae</taxon>
        <taxon>CS clade</taxon>
        <taxon>Chlamydomonadales</taxon>
        <taxon>Volvocaceae</taxon>
        <taxon>Volvox</taxon>
    </lineage>
</organism>
<reference evidence="2 3" key="1">
    <citation type="journal article" date="2023" name="IScience">
        <title>Expanded male sex-determining region conserved during the evolution of homothallism in the green alga Volvox.</title>
        <authorList>
            <person name="Yamamoto K."/>
            <person name="Matsuzaki R."/>
            <person name="Mahakham W."/>
            <person name="Heman W."/>
            <person name="Sekimoto H."/>
            <person name="Kawachi M."/>
            <person name="Minakuchi Y."/>
            <person name="Toyoda A."/>
            <person name="Nozaki H."/>
        </authorList>
    </citation>
    <scope>NUCLEOTIDE SEQUENCE [LARGE SCALE GENOMIC DNA]</scope>
    <source>
        <strain evidence="2 3">NIES-4468</strain>
    </source>
</reference>
<evidence type="ECO:0008006" key="4">
    <source>
        <dbReference type="Google" id="ProtNLM"/>
    </source>
</evidence>
<evidence type="ECO:0000313" key="2">
    <source>
        <dbReference type="EMBL" id="GLI63330.1"/>
    </source>
</evidence>
<dbReference type="Pfam" id="PF00797">
    <property type="entry name" value="Acetyltransf_2"/>
    <property type="match status" value="1"/>
</dbReference>
<comment type="similarity">
    <text evidence="1">Belongs to the arylamine N-acetyltransferase family.</text>
</comment>
<proteinExistence type="inferred from homology"/>
<dbReference type="EMBL" id="BSDZ01000015">
    <property type="protein sequence ID" value="GLI63330.1"/>
    <property type="molecule type" value="Genomic_DNA"/>
</dbReference>